<keyword evidence="1" id="KW-1133">Transmembrane helix</keyword>
<keyword evidence="1" id="KW-0472">Membrane</keyword>
<feature type="transmembrane region" description="Helical" evidence="1">
    <location>
        <begin position="29"/>
        <end position="55"/>
    </location>
</feature>
<gene>
    <name evidence="2" type="ORF">B1199_02955</name>
</gene>
<evidence type="ECO:0000313" key="3">
    <source>
        <dbReference type="Proteomes" id="UP000194841"/>
    </source>
</evidence>
<comment type="caution">
    <text evidence="2">The sequence shown here is derived from an EMBL/GenBank/DDBJ whole genome shotgun (WGS) entry which is preliminary data.</text>
</comment>
<evidence type="ECO:0000313" key="2">
    <source>
        <dbReference type="EMBL" id="OUL59242.1"/>
    </source>
</evidence>
<keyword evidence="3" id="KW-1185">Reference proteome</keyword>
<organism evidence="2 3">
    <name type="scientific">Pseudoalteromonas ulvae</name>
    <dbReference type="NCBI Taxonomy" id="107327"/>
    <lineage>
        <taxon>Bacteria</taxon>
        <taxon>Pseudomonadati</taxon>
        <taxon>Pseudomonadota</taxon>
        <taxon>Gammaproteobacteria</taxon>
        <taxon>Alteromonadales</taxon>
        <taxon>Pseudoalteromonadaceae</taxon>
        <taxon>Pseudoalteromonas</taxon>
    </lineage>
</organism>
<dbReference type="Proteomes" id="UP000194841">
    <property type="component" value="Unassembled WGS sequence"/>
</dbReference>
<sequence>MKVIWLLVTVLFFCGAAYAAFLGSVFCFWVFLSLGLGALWVADWSYKYAAAALFFKGERF</sequence>
<dbReference type="AlphaFoldDB" id="A0A244CUE4"/>
<proteinExistence type="predicted"/>
<protein>
    <submittedName>
        <fullName evidence="2">Uncharacterized protein</fullName>
    </submittedName>
</protein>
<dbReference type="EMBL" id="MWPV01000001">
    <property type="protein sequence ID" value="OUL59242.1"/>
    <property type="molecule type" value="Genomic_DNA"/>
</dbReference>
<reference evidence="2 3" key="1">
    <citation type="submission" date="2017-02" db="EMBL/GenBank/DDBJ databases">
        <title>Pseudoalteromonas ulvae TC14 Genome.</title>
        <authorList>
            <person name="Molmeret M."/>
        </authorList>
    </citation>
    <scope>NUCLEOTIDE SEQUENCE [LARGE SCALE GENOMIC DNA]</scope>
    <source>
        <strain evidence="2">TC14</strain>
    </source>
</reference>
<evidence type="ECO:0000256" key="1">
    <source>
        <dbReference type="SAM" id="Phobius"/>
    </source>
</evidence>
<accession>A0A244CUE4</accession>
<name>A0A244CUE4_PSEDV</name>
<keyword evidence="1" id="KW-0812">Transmembrane</keyword>